<reference evidence="8 9" key="1">
    <citation type="submission" date="2020-08" db="EMBL/GenBank/DDBJ databases">
        <title>Genomic Encyclopedia of Type Strains, Phase IV (KMG-V): Genome sequencing to study the core and pangenomes of soil and plant-associated prokaryotes.</title>
        <authorList>
            <person name="Whitman W."/>
        </authorList>
    </citation>
    <scope>NUCLEOTIDE SEQUENCE [LARGE SCALE GENOMIC DNA]</scope>
    <source>
        <strain evidence="8 9">X5P3</strain>
    </source>
</reference>
<dbReference type="GO" id="GO:0006465">
    <property type="term" value="P:signal peptide processing"/>
    <property type="evidence" value="ECO:0007669"/>
    <property type="project" value="InterPro"/>
</dbReference>
<comment type="subcellular location">
    <subcellularLocation>
        <location evidence="6">Membrane</location>
        <topology evidence="6">Single-pass type II membrane protein</topology>
    </subcellularLocation>
</comment>
<evidence type="ECO:0000256" key="1">
    <source>
        <dbReference type="ARBA" id="ARBA00000677"/>
    </source>
</evidence>
<organism evidence="8 9">
    <name type="scientific">Granulicella mallensis</name>
    <dbReference type="NCBI Taxonomy" id="940614"/>
    <lineage>
        <taxon>Bacteria</taxon>
        <taxon>Pseudomonadati</taxon>
        <taxon>Acidobacteriota</taxon>
        <taxon>Terriglobia</taxon>
        <taxon>Terriglobales</taxon>
        <taxon>Acidobacteriaceae</taxon>
        <taxon>Granulicella</taxon>
    </lineage>
</organism>
<dbReference type="InterPro" id="IPR000223">
    <property type="entry name" value="Pept_S26A_signal_pept_1"/>
</dbReference>
<evidence type="ECO:0000313" key="8">
    <source>
        <dbReference type="EMBL" id="MBB5062284.1"/>
    </source>
</evidence>
<evidence type="ECO:0000256" key="3">
    <source>
        <dbReference type="ARBA" id="ARBA00013208"/>
    </source>
</evidence>
<dbReference type="Proteomes" id="UP000584867">
    <property type="component" value="Unassembled WGS sequence"/>
</dbReference>
<dbReference type="EMBL" id="JACHIO010000002">
    <property type="protein sequence ID" value="MBB5062284.1"/>
    <property type="molecule type" value="Genomic_DNA"/>
</dbReference>
<dbReference type="NCBIfam" id="TIGR02227">
    <property type="entry name" value="sigpep_I_bact"/>
    <property type="match status" value="1"/>
</dbReference>
<dbReference type="SUPFAM" id="SSF51306">
    <property type="entry name" value="LexA/Signal peptidase"/>
    <property type="match status" value="1"/>
</dbReference>
<dbReference type="InterPro" id="IPR019758">
    <property type="entry name" value="Pept_S26A_signal_pept_1_CS"/>
</dbReference>
<dbReference type="PANTHER" id="PTHR43390:SF1">
    <property type="entry name" value="CHLOROPLAST PROCESSING PEPTIDASE"/>
    <property type="match status" value="1"/>
</dbReference>
<keyword evidence="5 6" id="KW-0378">Hydrolase</keyword>
<evidence type="ECO:0000256" key="2">
    <source>
        <dbReference type="ARBA" id="ARBA00009370"/>
    </source>
</evidence>
<name>A0A7W8E892_9BACT</name>
<proteinExistence type="inferred from homology"/>
<gene>
    <name evidence="8" type="ORF">HDF15_000611</name>
</gene>
<evidence type="ECO:0000313" key="9">
    <source>
        <dbReference type="Proteomes" id="UP000584867"/>
    </source>
</evidence>
<comment type="catalytic activity">
    <reaction evidence="1 6">
        <text>Cleavage of hydrophobic, N-terminal signal or leader sequences from secreted and periplasmic proteins.</text>
        <dbReference type="EC" id="3.4.21.89"/>
    </reaction>
</comment>
<protein>
    <recommendedName>
        <fullName evidence="4 6">Signal peptidase I</fullName>
        <ecNumber evidence="3 6">3.4.21.89</ecNumber>
    </recommendedName>
</protein>
<dbReference type="GO" id="GO:0009003">
    <property type="term" value="F:signal peptidase activity"/>
    <property type="evidence" value="ECO:0007669"/>
    <property type="project" value="UniProtKB-EC"/>
</dbReference>
<dbReference type="InterPro" id="IPR019533">
    <property type="entry name" value="Peptidase_S26"/>
</dbReference>
<feature type="domain" description="Peptidase S26" evidence="7">
    <location>
        <begin position="1"/>
        <end position="129"/>
    </location>
</feature>
<dbReference type="Gene3D" id="2.10.109.10">
    <property type="entry name" value="Umud Fragment, subunit A"/>
    <property type="match status" value="1"/>
</dbReference>
<keyword evidence="6" id="KW-0645">Protease</keyword>
<dbReference type="Pfam" id="PF10502">
    <property type="entry name" value="Peptidase_S26"/>
    <property type="match status" value="1"/>
</dbReference>
<sequence length="136" mass="15046">MLPLLHPGDRIFVDEGDQARSDLHDGDVIALRRSNNVIVMKRILAMPGETIGGTQRKVYRDGKQIDEPYLAPATGVDGPALVTFAPQTVGPGELFVMGDNRDRSFDSRAAEYEPVRLSDVVGQYSWTYWHTSSVAK</sequence>
<evidence type="ECO:0000256" key="5">
    <source>
        <dbReference type="ARBA" id="ARBA00022801"/>
    </source>
</evidence>
<dbReference type="InterPro" id="IPR036286">
    <property type="entry name" value="LexA/Signal_pep-like_sf"/>
</dbReference>
<evidence type="ECO:0000256" key="4">
    <source>
        <dbReference type="ARBA" id="ARBA00019232"/>
    </source>
</evidence>
<dbReference type="GO" id="GO:0016020">
    <property type="term" value="C:membrane"/>
    <property type="evidence" value="ECO:0007669"/>
    <property type="project" value="UniProtKB-SubCell"/>
</dbReference>
<accession>A0A7W8E892</accession>
<dbReference type="PROSITE" id="PS00761">
    <property type="entry name" value="SPASE_I_3"/>
    <property type="match status" value="1"/>
</dbReference>
<comment type="caution">
    <text evidence="8">The sequence shown here is derived from an EMBL/GenBank/DDBJ whole genome shotgun (WGS) entry which is preliminary data.</text>
</comment>
<evidence type="ECO:0000259" key="7">
    <source>
        <dbReference type="Pfam" id="PF10502"/>
    </source>
</evidence>
<comment type="similarity">
    <text evidence="2 6">Belongs to the peptidase S26 family.</text>
</comment>
<evidence type="ECO:0000256" key="6">
    <source>
        <dbReference type="RuleBase" id="RU362042"/>
    </source>
</evidence>
<dbReference type="PANTHER" id="PTHR43390">
    <property type="entry name" value="SIGNAL PEPTIDASE I"/>
    <property type="match status" value="1"/>
</dbReference>
<dbReference type="EC" id="3.4.21.89" evidence="3 6"/>
<dbReference type="AlphaFoldDB" id="A0A7W8E892"/>
<dbReference type="CDD" id="cd06530">
    <property type="entry name" value="S26_SPase_I"/>
    <property type="match status" value="1"/>
</dbReference>
<dbReference type="PRINTS" id="PR00727">
    <property type="entry name" value="LEADERPTASE"/>
</dbReference>
<dbReference type="GO" id="GO:0004252">
    <property type="term" value="F:serine-type endopeptidase activity"/>
    <property type="evidence" value="ECO:0007669"/>
    <property type="project" value="InterPro"/>
</dbReference>